<proteinExistence type="predicted"/>
<dbReference type="Gene3D" id="3.40.50.620">
    <property type="entry name" value="HUPs"/>
    <property type="match status" value="1"/>
</dbReference>
<reference evidence="1 2" key="1">
    <citation type="submission" date="2021-06" db="EMBL/GenBank/DDBJ databases">
        <title>FDA dAtabase for Regulatory Grade micrObial Sequences (FDA-ARGOS): Supporting development and validation of Infectious Disease Dx tests.</title>
        <authorList>
            <person name="Sproer C."/>
            <person name="Gronow S."/>
            <person name="Severitt S."/>
            <person name="Schroder I."/>
            <person name="Tallon L."/>
            <person name="Sadzewicz L."/>
            <person name="Zhao X."/>
            <person name="Boylan J."/>
            <person name="Ott S."/>
            <person name="Bowen H."/>
            <person name="Vavikolanu K."/>
            <person name="Mehta A."/>
            <person name="Aluvathingal J."/>
            <person name="Nadendla S."/>
            <person name="Lowell S."/>
            <person name="Myers T."/>
            <person name="Yan Y."/>
        </authorList>
    </citation>
    <scope>NUCLEOTIDE SEQUENCE [LARGE SCALE GENOMIC DNA]</scope>
    <source>
        <strain evidence="1 2">FDAARGOS 1425</strain>
    </source>
</reference>
<keyword evidence="2" id="KW-1185">Reference proteome</keyword>
<organism evidence="1 2">
    <name type="scientific">Corynebacterium coyleae</name>
    <dbReference type="NCBI Taxonomy" id="53374"/>
    <lineage>
        <taxon>Bacteria</taxon>
        <taxon>Bacillati</taxon>
        <taxon>Actinomycetota</taxon>
        <taxon>Actinomycetes</taxon>
        <taxon>Mycobacteriales</taxon>
        <taxon>Corynebacteriaceae</taxon>
        <taxon>Corynebacterium</taxon>
    </lineage>
</organism>
<evidence type="ECO:0000313" key="1">
    <source>
        <dbReference type="EMBL" id="QXB18807.1"/>
    </source>
</evidence>
<dbReference type="SUPFAM" id="SSF52402">
    <property type="entry name" value="Adenine nucleotide alpha hydrolases-like"/>
    <property type="match status" value="1"/>
</dbReference>
<evidence type="ECO:0000313" key="2">
    <source>
        <dbReference type="Proteomes" id="UP000683520"/>
    </source>
</evidence>
<protein>
    <recommendedName>
        <fullName evidence="3">Asparagine synthetase domain-containing protein</fullName>
    </recommendedName>
</protein>
<dbReference type="Proteomes" id="UP000683520">
    <property type="component" value="Chromosome"/>
</dbReference>
<accession>A0ABX8KWF6</accession>
<dbReference type="EMBL" id="CP077302">
    <property type="protein sequence ID" value="QXB18807.1"/>
    <property type="molecule type" value="Genomic_DNA"/>
</dbReference>
<name>A0ABX8KWF6_9CORY</name>
<dbReference type="InterPro" id="IPR014729">
    <property type="entry name" value="Rossmann-like_a/b/a_fold"/>
</dbReference>
<sequence length="481" mass="52854">MDPIYFCDSQEHFLISNRPIICKLAELKRRVRIEDLNHAYLAEYLEFGYSISGISPFQSVTTLPSRSALSISGRSFTFVAAPIQSTPEIDQQSDPRRYAAPELATALENAASRCYARSSYGDLQIRLSGGLDSRFLLGLFSKTDFDEIKCVTHGVASDKEVAIASQLASMAGVSHVIKAPEPLVRFDYLSSLVKSIKDSGGLIPSESLVAPFSPTNPSSNGGAITLGQWPLFKGYLDSVPTADENEVLYRIFTRGSGLVNDELSEYCSDVLERWLSSMVAVSNAEVLYNFARDMRSSRYLEAQTSQTDRDCQVSYPMADSEVTALSDAIPIENRAPNYVSFFALQQIWPEALTVPLNTTKTLRFEANGPLAGVSGLSFKNRRGEPSPFTGFVHEPVYKGTDFAKVMGAIEFYAAEYVAQSSVWQKLRPMLDSSTVQLVETVVAAGPSRSASLFTSYVEKKSKRVALSRLALAAMWAEGAWL</sequence>
<dbReference type="RefSeq" id="WP_143028417.1">
    <property type="nucleotide sequence ID" value="NZ_CP047198.1"/>
</dbReference>
<evidence type="ECO:0008006" key="3">
    <source>
        <dbReference type="Google" id="ProtNLM"/>
    </source>
</evidence>
<gene>
    <name evidence="1" type="ORF">I6L55_01430</name>
</gene>
<dbReference type="GeneID" id="92748833"/>